<name>K1YI19_9BACT</name>
<organism evidence="7">
    <name type="scientific">uncultured bacterium</name>
    <name type="common">gcode 4</name>
    <dbReference type="NCBI Taxonomy" id="1234023"/>
    <lineage>
        <taxon>Bacteria</taxon>
        <taxon>environmental samples</taxon>
    </lineage>
</organism>
<comment type="caution">
    <text evidence="7">The sequence shown here is derived from an EMBL/GenBank/DDBJ whole genome shotgun (WGS) entry which is preliminary data.</text>
</comment>
<dbReference type="GO" id="GO:0032259">
    <property type="term" value="P:methylation"/>
    <property type="evidence" value="ECO:0007669"/>
    <property type="project" value="UniProtKB-KW"/>
</dbReference>
<dbReference type="EMBL" id="AMFJ01036138">
    <property type="protein sequence ID" value="EKD25009.1"/>
    <property type="molecule type" value="Genomic_DNA"/>
</dbReference>
<evidence type="ECO:0000256" key="3">
    <source>
        <dbReference type="ARBA" id="ARBA00022679"/>
    </source>
</evidence>
<dbReference type="Gene3D" id="3.40.50.150">
    <property type="entry name" value="Vaccinia Virus protein VP39"/>
    <property type="match status" value="1"/>
</dbReference>
<evidence type="ECO:0000256" key="1">
    <source>
        <dbReference type="ARBA" id="ARBA00011975"/>
    </source>
</evidence>
<gene>
    <name evidence="7" type="ORF">ACD_80C00131G0012</name>
</gene>
<keyword evidence="3 6" id="KW-0808">Transferase</keyword>
<dbReference type="SUPFAM" id="SSF53335">
    <property type="entry name" value="S-adenosyl-L-methionine-dependent methyltransferases"/>
    <property type="match status" value="1"/>
</dbReference>
<dbReference type="Pfam" id="PF00145">
    <property type="entry name" value="DNA_methylase"/>
    <property type="match status" value="1"/>
</dbReference>
<dbReference type="EC" id="2.1.1.37" evidence="1"/>
<dbReference type="InterPro" id="IPR001525">
    <property type="entry name" value="C5_MeTfrase"/>
</dbReference>
<keyword evidence="5" id="KW-0680">Restriction system</keyword>
<dbReference type="PANTHER" id="PTHR10629">
    <property type="entry name" value="CYTOSINE-SPECIFIC METHYLTRANSFERASE"/>
    <property type="match status" value="1"/>
</dbReference>
<dbReference type="InterPro" id="IPR029063">
    <property type="entry name" value="SAM-dependent_MTases_sf"/>
</dbReference>
<dbReference type="PROSITE" id="PS51679">
    <property type="entry name" value="SAM_MT_C5"/>
    <property type="match status" value="1"/>
</dbReference>
<reference evidence="7" key="1">
    <citation type="journal article" date="2012" name="Science">
        <title>Fermentation, hydrogen, and sulfur metabolism in multiple uncultivated bacterial phyla.</title>
        <authorList>
            <person name="Wrighton K.C."/>
            <person name="Thomas B.C."/>
            <person name="Sharon I."/>
            <person name="Miller C.S."/>
            <person name="Castelle C.J."/>
            <person name="VerBerkmoes N.C."/>
            <person name="Wilkins M.J."/>
            <person name="Hettich R.L."/>
            <person name="Lipton M.S."/>
            <person name="Williams K.H."/>
            <person name="Long P.E."/>
            <person name="Banfield J.F."/>
        </authorList>
    </citation>
    <scope>NUCLEOTIDE SEQUENCE [LARGE SCALE GENOMIC DNA]</scope>
</reference>
<dbReference type="PANTHER" id="PTHR10629:SF52">
    <property type="entry name" value="DNA (CYTOSINE-5)-METHYLTRANSFERASE 1"/>
    <property type="match status" value="1"/>
</dbReference>
<keyword evidence="4 6" id="KW-0949">S-adenosyl-L-methionine</keyword>
<accession>K1YI19</accession>
<protein>
    <recommendedName>
        <fullName evidence="1">DNA (cytosine-5-)-methyltransferase</fullName>
        <ecNumber evidence="1">2.1.1.37</ecNumber>
    </recommendedName>
</protein>
<evidence type="ECO:0000256" key="5">
    <source>
        <dbReference type="ARBA" id="ARBA00022747"/>
    </source>
</evidence>
<comment type="similarity">
    <text evidence="6">Belongs to the class I-like SAM-binding methyltransferase superfamily. C5-methyltransferase family.</text>
</comment>
<evidence type="ECO:0000256" key="2">
    <source>
        <dbReference type="ARBA" id="ARBA00022603"/>
    </source>
</evidence>
<feature type="active site" evidence="6">
    <location>
        <position position="84"/>
    </location>
</feature>
<dbReference type="GO" id="GO:0044027">
    <property type="term" value="P:negative regulation of gene expression via chromosomal CpG island methylation"/>
    <property type="evidence" value="ECO:0007669"/>
    <property type="project" value="TreeGrafter"/>
</dbReference>
<evidence type="ECO:0000256" key="6">
    <source>
        <dbReference type="PROSITE-ProRule" id="PRU01016"/>
    </source>
</evidence>
<proteinExistence type="inferred from homology"/>
<dbReference type="GO" id="GO:0009307">
    <property type="term" value="P:DNA restriction-modification system"/>
    <property type="evidence" value="ECO:0007669"/>
    <property type="project" value="UniProtKB-KW"/>
</dbReference>
<dbReference type="InterPro" id="IPR050390">
    <property type="entry name" value="C5-Methyltransferase"/>
</dbReference>
<dbReference type="Gene3D" id="3.90.120.10">
    <property type="entry name" value="DNA Methylase, subunit A, domain 2"/>
    <property type="match status" value="1"/>
</dbReference>
<evidence type="ECO:0000313" key="7">
    <source>
        <dbReference type="EMBL" id="EKD25009.1"/>
    </source>
</evidence>
<dbReference type="GO" id="GO:0003677">
    <property type="term" value="F:DNA binding"/>
    <property type="evidence" value="ECO:0007669"/>
    <property type="project" value="TreeGrafter"/>
</dbReference>
<dbReference type="AlphaFoldDB" id="K1YI19"/>
<evidence type="ECO:0000256" key="4">
    <source>
        <dbReference type="ARBA" id="ARBA00022691"/>
    </source>
</evidence>
<sequence length="356" mass="42583">MTVHKKIKAISLFSSAGIGELYFEDAGIQVVVANELIERRCALYKYFHKNTTMIPWDIRDEEVKKNIISYIDSDVRLLIATPPCQGLSSLWKNKVQEHYESDERNYLIFHIFDIIDYWDLDYILIENVPKFLKMIFPYNKGYFTLEEILNHKYSKKYEISVNVLDAKDYWVPQTRQRAIIRMYKKHLTWDLPKKEKVITLKEAIWHLPSLESWEKSDKYLHYVWLVNERYIEALRYTPTGKSAMQNTIYYPKKEDWERMKWFHNTFKRMKRDEPAPTRTTFCWNVNSHNNVHPWKLKKDWTYSDARPLSMLENFIVSSIPTTLSLPDGISETFLNTVVGEWIPPLMLKKILLPITH</sequence>
<keyword evidence="2 6" id="KW-0489">Methyltransferase</keyword>
<dbReference type="GO" id="GO:0003886">
    <property type="term" value="F:DNA (cytosine-5-)-methyltransferase activity"/>
    <property type="evidence" value="ECO:0007669"/>
    <property type="project" value="UniProtKB-EC"/>
</dbReference>